<feature type="region of interest" description="Disordered" evidence="1">
    <location>
        <begin position="206"/>
        <end position="267"/>
    </location>
</feature>
<organism evidence="4 5">
    <name type="scientific">Mycobacterium avium subsp. hominissuis</name>
    <dbReference type="NCBI Taxonomy" id="439334"/>
    <lineage>
        <taxon>Bacteria</taxon>
        <taxon>Bacillati</taxon>
        <taxon>Actinomycetota</taxon>
        <taxon>Actinomycetes</taxon>
        <taxon>Mycobacteriales</taxon>
        <taxon>Mycobacteriaceae</taxon>
        <taxon>Mycobacterium</taxon>
        <taxon>Mycobacterium avium complex (MAC)</taxon>
    </lineage>
</organism>
<evidence type="ECO:0000256" key="1">
    <source>
        <dbReference type="SAM" id="MobiDB-lite"/>
    </source>
</evidence>
<evidence type="ECO:0000313" key="5">
    <source>
        <dbReference type="Proteomes" id="UP000218842"/>
    </source>
</evidence>
<keyword evidence="2" id="KW-0812">Transmembrane</keyword>
<reference evidence="4 5" key="1">
    <citation type="journal article" date="2017" name="Genome Biol. Evol.">
        <title>Population Structure and Local Adaptation of MAC Lung Disease Agent Mycobacterium avium subsp. hominissuis.</title>
        <authorList>
            <person name="Yano H."/>
            <person name="Iwamoto T."/>
            <person name="Nishiuchi Y."/>
            <person name="Nakajima C."/>
            <person name="Starkova D.A."/>
            <person name="Mokrousov I."/>
            <person name="Narvskaya O."/>
            <person name="Yoshida S."/>
            <person name="Arikawa K."/>
            <person name="Nakanishi N."/>
            <person name="Osaki K."/>
            <person name="Nakagawa I."/>
            <person name="Ato M."/>
            <person name="Suzuki Y."/>
            <person name="Maruyama F."/>
        </authorList>
    </citation>
    <scope>NUCLEOTIDE SEQUENCE [LARGE SCALE GENOMIC DNA]</scope>
    <source>
        <strain evidence="4 5">OCU466</strain>
    </source>
</reference>
<gene>
    <name evidence="4" type="ORF">XV03_26330</name>
</gene>
<evidence type="ECO:0000313" key="4">
    <source>
        <dbReference type="EMBL" id="PBJ28609.1"/>
    </source>
</evidence>
<evidence type="ECO:0000256" key="2">
    <source>
        <dbReference type="SAM" id="Phobius"/>
    </source>
</evidence>
<keyword evidence="2" id="KW-1133">Transmembrane helix</keyword>
<name>A0A2A3L179_MYCAV</name>
<evidence type="ECO:0000259" key="3">
    <source>
        <dbReference type="Pfam" id="PF16751"/>
    </source>
</evidence>
<protein>
    <recommendedName>
        <fullName evidence="3">Anti-sigma-D factor RsdA sigma factor binding region domain-containing protein</fullName>
    </recommendedName>
</protein>
<dbReference type="AlphaFoldDB" id="A0A2A3L179"/>
<dbReference type="InterPro" id="IPR031928">
    <property type="entry name" value="RsdA_SigD-bd"/>
</dbReference>
<accession>A0A2A3L179</accession>
<dbReference type="Proteomes" id="UP000218842">
    <property type="component" value="Unassembled WGS sequence"/>
</dbReference>
<comment type="caution">
    <text evidence="4">The sequence shown here is derived from an EMBL/GenBank/DDBJ whole genome shotgun (WGS) entry which is preliminary data.</text>
</comment>
<feature type="domain" description="Anti-sigma-D factor RsdA sigma factor binding region" evidence="3">
    <location>
        <begin position="4"/>
        <end position="55"/>
    </location>
</feature>
<feature type="transmembrane region" description="Helical" evidence="2">
    <location>
        <begin position="83"/>
        <end position="104"/>
    </location>
</feature>
<proteinExistence type="predicted"/>
<dbReference type="Pfam" id="PF16751">
    <property type="entry name" value="RsdA_SigD_bd"/>
    <property type="match status" value="1"/>
</dbReference>
<sequence>MPESLDEFARTDLLLDALAQRRPVPRGQVEDPDDPDFQMLTTLLEDWRDNLRWPPASALVTPEEAVNALRAGLAERRRGHRGLAVVGSVAATLMLLSGFGAMVVEARPGSTLYGLHAMFFDQPRVNEKDQVMLAAKADLAKVAESIDKGQWDQARAQLTEVSSLVASIDDPATKQDLMTQLNLLNAKVDSRNPNATLPAAAPSMAPSVAVPAAPPPAASIAPIAPTPAAPPAPLSPAPASTPSPSPSVGKHHHHGQPPAVAPVNPNQ</sequence>
<feature type="compositionally biased region" description="Pro residues" evidence="1">
    <location>
        <begin position="224"/>
        <end position="245"/>
    </location>
</feature>
<dbReference type="Gene3D" id="6.10.250.1300">
    <property type="match status" value="1"/>
</dbReference>
<dbReference type="EMBL" id="LBGZ01000161">
    <property type="protein sequence ID" value="PBJ28609.1"/>
    <property type="molecule type" value="Genomic_DNA"/>
</dbReference>
<keyword evidence="2" id="KW-0472">Membrane</keyword>